<dbReference type="Gene3D" id="3.40.50.720">
    <property type="entry name" value="NAD(P)-binding Rossmann-like Domain"/>
    <property type="match status" value="1"/>
</dbReference>
<comment type="caution">
    <text evidence="4">The sequence shown here is derived from an EMBL/GenBank/DDBJ whole genome shotgun (WGS) entry which is preliminary data.</text>
</comment>
<dbReference type="VEuPathDB" id="TrichDB:TRFO_10534"/>
<evidence type="ECO:0000313" key="5">
    <source>
        <dbReference type="Proteomes" id="UP000179807"/>
    </source>
</evidence>
<dbReference type="GO" id="GO:0006567">
    <property type="term" value="P:L-threonine catabolic process"/>
    <property type="evidence" value="ECO:0007669"/>
    <property type="project" value="TreeGrafter"/>
</dbReference>
<accession>A0A1J4JDR6</accession>
<dbReference type="PANTHER" id="PTHR42687">
    <property type="entry name" value="L-THREONINE 3-DEHYDROGENASE"/>
    <property type="match status" value="1"/>
</dbReference>
<evidence type="ECO:0000313" key="4">
    <source>
        <dbReference type="EMBL" id="OHS95396.1"/>
    </source>
</evidence>
<dbReference type="InterPro" id="IPR036291">
    <property type="entry name" value="NAD(P)-bd_dom_sf"/>
</dbReference>
<feature type="domain" description="3-beta hydroxysteroid dehydrogenase/isomerase" evidence="3">
    <location>
        <begin position="64"/>
        <end position="224"/>
    </location>
</feature>
<dbReference type="Proteomes" id="UP000179807">
    <property type="component" value="Unassembled WGS sequence"/>
</dbReference>
<dbReference type="InterPro" id="IPR002225">
    <property type="entry name" value="3Beta_OHSteriod_DH/Estase"/>
</dbReference>
<name>A0A1J4JDR6_9EUKA</name>
<protein>
    <recommendedName>
        <fullName evidence="3">3-beta hydroxysteroid dehydrogenase/isomerase domain-containing protein</fullName>
    </recommendedName>
</protein>
<dbReference type="SUPFAM" id="SSF51735">
    <property type="entry name" value="NAD(P)-binding Rossmann-fold domains"/>
    <property type="match status" value="1"/>
</dbReference>
<dbReference type="PANTHER" id="PTHR42687:SF1">
    <property type="entry name" value="L-THREONINE 3-DEHYDROGENASE, MITOCHONDRIAL"/>
    <property type="match status" value="1"/>
</dbReference>
<dbReference type="AlphaFoldDB" id="A0A1J4JDR6"/>
<reference evidence="4" key="1">
    <citation type="submission" date="2016-10" db="EMBL/GenBank/DDBJ databases">
        <authorList>
            <person name="Benchimol M."/>
            <person name="Almeida L.G."/>
            <person name="Vasconcelos A.T."/>
            <person name="Perreira-Neves A."/>
            <person name="Rosa I.A."/>
            <person name="Tasca T."/>
            <person name="Bogo M.R."/>
            <person name="de Souza W."/>
        </authorList>
    </citation>
    <scope>NUCLEOTIDE SEQUENCE [LARGE SCALE GENOMIC DNA]</scope>
    <source>
        <strain evidence="4">K</strain>
    </source>
</reference>
<evidence type="ECO:0000256" key="2">
    <source>
        <dbReference type="SAM" id="SignalP"/>
    </source>
</evidence>
<proteinExistence type="inferred from homology"/>
<gene>
    <name evidence="4" type="ORF">TRFO_10534</name>
</gene>
<evidence type="ECO:0000259" key="3">
    <source>
        <dbReference type="Pfam" id="PF01073"/>
    </source>
</evidence>
<dbReference type="RefSeq" id="XP_068348533.1">
    <property type="nucleotide sequence ID" value="XM_068495517.1"/>
</dbReference>
<sequence>MNSHHIIFLLTISNMFLFQFIHTAMCLNDVYTRPHIRPFANQNKTTFLNDQIGQNETTTKTVFITGGTGVMGSATVQEFMKYSEFIKIKLLVRKSSKNVKLMKKFSECKNVEIIWGDLLNYEDILKGVTGSDYVLHIGGMVSPMADLYPYLTRKTNVESAENIVRAVLSQPNKDDIKVCYIGSVAETGNRNYPIHWGRTGDPIKVSIYDHYGVSKVLAERVFVESGIKHWVVLRQSGILHSGLLHHMDPIIFNVPLNGVLEWCTVEDSGRLMANLVVYDNGRLPEEFWCKFYNIGSGEEYRLTNYEFESLILGSIGLGKLESIFNPNWFASKNFHGHFYLDSDVLENYLHFRENLPVLDYFTRLANKCEFFYRIPKLIPFKNLLSQFVKPFMWMIANTETMGTLSWVKSQSLSHLNHITAFFGSYEEYLSIPNDWTNFNIRKYDTSLPLSNEYRLNHGYDETKPLSQLNIKDMADAAHFRGGEIVSSSMIQGDLQTKLTWRCGHCGRTFEASPTLILLGGHWCPHCNIPHESWNYDSIAKTNPFFAQVWYTDHKFNETNVYNYQDIFNEPCYEHHEHSHHH</sequence>
<feature type="chain" id="PRO_5012453056" description="3-beta hydroxysteroid dehydrogenase/isomerase domain-containing protein" evidence="2">
    <location>
        <begin position="27"/>
        <end position="581"/>
    </location>
</feature>
<keyword evidence="5" id="KW-1185">Reference proteome</keyword>
<evidence type="ECO:0000256" key="1">
    <source>
        <dbReference type="ARBA" id="ARBA00007637"/>
    </source>
</evidence>
<dbReference type="Pfam" id="PF01073">
    <property type="entry name" value="3Beta_HSD"/>
    <property type="match status" value="1"/>
</dbReference>
<organism evidence="4 5">
    <name type="scientific">Tritrichomonas foetus</name>
    <dbReference type="NCBI Taxonomy" id="1144522"/>
    <lineage>
        <taxon>Eukaryota</taxon>
        <taxon>Metamonada</taxon>
        <taxon>Parabasalia</taxon>
        <taxon>Tritrichomonadida</taxon>
        <taxon>Tritrichomonadidae</taxon>
        <taxon>Tritrichomonas</taxon>
    </lineage>
</organism>
<dbReference type="GO" id="GO:0008743">
    <property type="term" value="F:L-threonine 3-dehydrogenase activity"/>
    <property type="evidence" value="ECO:0007669"/>
    <property type="project" value="TreeGrafter"/>
</dbReference>
<dbReference type="OrthoDB" id="10262413at2759"/>
<dbReference type="GO" id="GO:0006694">
    <property type="term" value="P:steroid biosynthetic process"/>
    <property type="evidence" value="ECO:0007669"/>
    <property type="project" value="InterPro"/>
</dbReference>
<dbReference type="InterPro" id="IPR051225">
    <property type="entry name" value="NAD(P)_epim/dehydratase"/>
</dbReference>
<comment type="similarity">
    <text evidence="1">Belongs to the NAD(P)-dependent epimerase/dehydratase family.</text>
</comment>
<keyword evidence="2" id="KW-0732">Signal</keyword>
<dbReference type="GeneID" id="94830221"/>
<feature type="signal peptide" evidence="2">
    <location>
        <begin position="1"/>
        <end position="26"/>
    </location>
</feature>
<dbReference type="EMBL" id="MLAK01001248">
    <property type="protein sequence ID" value="OHS95396.1"/>
    <property type="molecule type" value="Genomic_DNA"/>
</dbReference>